<reference evidence="2" key="1">
    <citation type="submission" date="2019-05" db="EMBL/GenBank/DDBJ databases">
        <title>Flavobacterium profundi sp. nov., isolated from a deep-sea seamount.</title>
        <authorList>
            <person name="Zhang D.-C."/>
        </authorList>
    </citation>
    <scope>NUCLEOTIDE SEQUENCE [LARGE SCALE GENOMIC DNA]</scope>
    <source>
        <strain evidence="2">TP390</strain>
    </source>
</reference>
<accession>A0A6I4IDE6</accession>
<sequence>MLKFIYNAIVFFSLNCFSQEVFQYEFDENITIDVLDNAEEGVIANGKFIRGIYDTEIIVYTKFDRINEASKISDEKGMNKFLKGIKKGVLNSTKGTLISETFSTTEDFKVFSVENVKFFYIKIVLEVQEQKKIVENYSFIYKGAIYSIQFMIDGDNFDKNKAFRTNIIESIKFNEYH</sequence>
<dbReference type="OrthoDB" id="1492813at2"/>
<dbReference type="Proteomes" id="UP000431264">
    <property type="component" value="Unassembled WGS sequence"/>
</dbReference>
<dbReference type="RefSeq" id="WP_140996028.1">
    <property type="nucleotide sequence ID" value="NZ_VDCZ01000001.1"/>
</dbReference>
<evidence type="ECO:0000313" key="2">
    <source>
        <dbReference type="Proteomes" id="UP000431264"/>
    </source>
</evidence>
<dbReference type="AlphaFoldDB" id="A0A6I4IDE6"/>
<organism evidence="1 2">
    <name type="scientific">Flavobacterium profundi</name>
    <dbReference type="NCBI Taxonomy" id="1774945"/>
    <lineage>
        <taxon>Bacteria</taxon>
        <taxon>Pseudomonadati</taxon>
        <taxon>Bacteroidota</taxon>
        <taxon>Flavobacteriia</taxon>
        <taxon>Flavobacteriales</taxon>
        <taxon>Flavobacteriaceae</taxon>
        <taxon>Flavobacterium</taxon>
    </lineage>
</organism>
<keyword evidence="2" id="KW-1185">Reference proteome</keyword>
<dbReference type="EMBL" id="WQLW01000001">
    <property type="protein sequence ID" value="MVO07604.1"/>
    <property type="molecule type" value="Genomic_DNA"/>
</dbReference>
<gene>
    <name evidence="1" type="ORF">GOQ30_00330</name>
</gene>
<protein>
    <submittedName>
        <fullName evidence="1">Uncharacterized protein</fullName>
    </submittedName>
</protein>
<comment type="caution">
    <text evidence="1">The sequence shown here is derived from an EMBL/GenBank/DDBJ whole genome shotgun (WGS) entry which is preliminary data.</text>
</comment>
<evidence type="ECO:0000313" key="1">
    <source>
        <dbReference type="EMBL" id="MVO07604.1"/>
    </source>
</evidence>
<name>A0A6I4IDE6_9FLAO</name>
<proteinExistence type="predicted"/>